<evidence type="ECO:0000256" key="1">
    <source>
        <dbReference type="SAM" id="MobiDB-lite"/>
    </source>
</evidence>
<dbReference type="Proteomes" id="UP001189429">
    <property type="component" value="Unassembled WGS sequence"/>
</dbReference>
<feature type="compositionally biased region" description="Polar residues" evidence="1">
    <location>
        <begin position="425"/>
        <end position="436"/>
    </location>
</feature>
<dbReference type="EMBL" id="CAUYUJ010004022">
    <property type="protein sequence ID" value="CAK0807839.1"/>
    <property type="molecule type" value="Genomic_DNA"/>
</dbReference>
<feature type="non-terminal residue" evidence="2">
    <location>
        <position position="607"/>
    </location>
</feature>
<feature type="compositionally biased region" description="Basic and acidic residues" evidence="1">
    <location>
        <begin position="190"/>
        <end position="213"/>
    </location>
</feature>
<proteinExistence type="predicted"/>
<feature type="compositionally biased region" description="Low complexity" evidence="1">
    <location>
        <begin position="283"/>
        <end position="296"/>
    </location>
</feature>
<accession>A0ABN9QNV2</accession>
<evidence type="ECO:0000313" key="2">
    <source>
        <dbReference type="EMBL" id="CAK0807839.1"/>
    </source>
</evidence>
<organism evidence="2 3">
    <name type="scientific">Prorocentrum cordatum</name>
    <dbReference type="NCBI Taxonomy" id="2364126"/>
    <lineage>
        <taxon>Eukaryota</taxon>
        <taxon>Sar</taxon>
        <taxon>Alveolata</taxon>
        <taxon>Dinophyceae</taxon>
        <taxon>Prorocentrales</taxon>
        <taxon>Prorocentraceae</taxon>
        <taxon>Prorocentrum</taxon>
    </lineage>
</organism>
<feature type="region of interest" description="Disordered" evidence="1">
    <location>
        <begin position="425"/>
        <end position="490"/>
    </location>
</feature>
<feature type="compositionally biased region" description="Basic and acidic residues" evidence="1">
    <location>
        <begin position="143"/>
        <end position="181"/>
    </location>
</feature>
<feature type="region of interest" description="Disordered" evidence="1">
    <location>
        <begin position="102"/>
        <end position="296"/>
    </location>
</feature>
<name>A0ABN9QNV2_9DINO</name>
<keyword evidence="3" id="KW-1185">Reference proteome</keyword>
<feature type="compositionally biased region" description="Basic residues" evidence="1">
    <location>
        <begin position="252"/>
        <end position="262"/>
    </location>
</feature>
<gene>
    <name evidence="2" type="ORF">PCOR1329_LOCUS13602</name>
</gene>
<comment type="caution">
    <text evidence="2">The sequence shown here is derived from an EMBL/GenBank/DDBJ whole genome shotgun (WGS) entry which is preliminary data.</text>
</comment>
<feature type="compositionally biased region" description="Basic and acidic residues" evidence="1">
    <location>
        <begin position="467"/>
        <end position="485"/>
    </location>
</feature>
<protein>
    <submittedName>
        <fullName evidence="2">Uncharacterized protein</fullName>
    </submittedName>
</protein>
<feature type="compositionally biased region" description="Basic residues" evidence="1">
    <location>
        <begin position="272"/>
        <end position="282"/>
    </location>
</feature>
<sequence length="607" mass="67171">MGLVLAFLKPAFLTSKVNLIIGDHWWIFQSQKAENPGLFRATAGKGDDDETVFRGWEITPVCKWRVLNGNGLEADLAVVGWLSEQRRKDILDELRGRHAAAGALGTRAAEGPGDQEARGRDQGGAARPVLLDGPLAPVGGVEGDLRRLEASVGRGRDPTPARLGEERRDHQERQRPQEGGRRARSRSRARRYDAGRRYDGAGRRYDDQEEVRGRSRSRRPVQPRSPEAARVGAPRAPFGTRAAATAAAQGRKEHRRRHRDRQRRSDTPGRDRRARSRSRRPRSFSSSSSFRDAFSSKGRDSQARLVAWARKHPGLLSCRSLQLMADKVGREGEAHAWEKNDTPAAARSYYLRVLQPLTGAGLRNNREMATLCAALDHLARGRTAFAADVLTTRLKAVEIASRHGNWDRAQFLELVEKDDTTLTTMGEEQMATQELATQRKLESRGKGHGFDNEWRNSGNASGSSGKGAKDKNGRQHKGMGKDGKDRKGRGRDNSGLFLLARATLHALSFLACAGWAPVPVCLDAPRALGEGHRRTLSHVWEAAADLWAAPALPFRVSELREELRSKRVGYAGEVVSRRRELVCSKVVPAWPDPGKACILPIVDYVSE</sequence>
<reference evidence="2" key="1">
    <citation type="submission" date="2023-10" db="EMBL/GenBank/DDBJ databases">
        <authorList>
            <person name="Chen Y."/>
            <person name="Shah S."/>
            <person name="Dougan E. K."/>
            <person name="Thang M."/>
            <person name="Chan C."/>
        </authorList>
    </citation>
    <scope>NUCLEOTIDE SEQUENCE [LARGE SCALE GENOMIC DNA]</scope>
</reference>
<feature type="compositionally biased region" description="Basic and acidic residues" evidence="1">
    <location>
        <begin position="437"/>
        <end position="454"/>
    </location>
</feature>
<feature type="compositionally biased region" description="Low complexity" evidence="1">
    <location>
        <begin position="222"/>
        <end position="248"/>
    </location>
</feature>
<evidence type="ECO:0000313" key="3">
    <source>
        <dbReference type="Proteomes" id="UP001189429"/>
    </source>
</evidence>